<reference evidence="4" key="1">
    <citation type="submission" date="2016-06" db="EMBL/GenBank/DDBJ databases">
        <authorList>
            <person name="Varghese N."/>
            <person name="Submissions Spin"/>
        </authorList>
    </citation>
    <scope>NUCLEOTIDE SEQUENCE [LARGE SCALE GENOMIC DNA]</scope>
    <source>
        <strain evidence="4">DSM 45794</strain>
    </source>
</reference>
<dbReference type="EMBL" id="FLRH01000004">
    <property type="protein sequence ID" value="SBT69106.1"/>
    <property type="molecule type" value="Genomic_DNA"/>
</dbReference>
<dbReference type="SUPFAM" id="SSF54427">
    <property type="entry name" value="NTF2-like"/>
    <property type="match status" value="1"/>
</dbReference>
<dbReference type="STRING" id="946078.GA0070622_6224"/>
<dbReference type="GO" id="GO:0016301">
    <property type="term" value="F:kinase activity"/>
    <property type="evidence" value="ECO:0007669"/>
    <property type="project" value="UniProtKB-KW"/>
</dbReference>
<dbReference type="SUPFAM" id="SSF52540">
    <property type="entry name" value="P-loop containing nucleoside triphosphate hydrolases"/>
    <property type="match status" value="1"/>
</dbReference>
<keyword evidence="3" id="KW-0808">Transferase</keyword>
<dbReference type="InterPro" id="IPR027417">
    <property type="entry name" value="P-loop_NTPase"/>
</dbReference>
<dbReference type="Proteomes" id="UP000199558">
    <property type="component" value="Unassembled WGS sequence"/>
</dbReference>
<gene>
    <name evidence="3" type="ORF">GA0070622_6224</name>
</gene>
<dbReference type="Gene3D" id="3.10.450.50">
    <property type="match status" value="1"/>
</dbReference>
<feature type="compositionally biased region" description="Polar residues" evidence="1">
    <location>
        <begin position="218"/>
        <end position="227"/>
    </location>
</feature>
<dbReference type="Gene3D" id="3.40.50.300">
    <property type="entry name" value="P-loop containing nucleotide triphosphate hydrolases"/>
    <property type="match status" value="1"/>
</dbReference>
<dbReference type="InterPro" id="IPR037401">
    <property type="entry name" value="SnoaL-like"/>
</dbReference>
<keyword evidence="4" id="KW-1185">Reference proteome</keyword>
<dbReference type="AlphaFoldDB" id="A0A1A9BJ56"/>
<evidence type="ECO:0000313" key="3">
    <source>
        <dbReference type="EMBL" id="SBT69106.1"/>
    </source>
</evidence>
<organism evidence="3 4">
    <name type="scientific">Micromonospora sediminicola</name>
    <dbReference type="NCBI Taxonomy" id="946078"/>
    <lineage>
        <taxon>Bacteria</taxon>
        <taxon>Bacillati</taxon>
        <taxon>Actinomycetota</taxon>
        <taxon>Actinomycetes</taxon>
        <taxon>Micromonosporales</taxon>
        <taxon>Micromonosporaceae</taxon>
        <taxon>Micromonospora</taxon>
    </lineage>
</organism>
<proteinExistence type="predicted"/>
<feature type="region of interest" description="Disordered" evidence="1">
    <location>
        <begin position="214"/>
        <end position="234"/>
    </location>
</feature>
<keyword evidence="3" id="KW-0418">Kinase</keyword>
<protein>
    <submittedName>
        <fullName evidence="3">Uridine kinase</fullName>
    </submittedName>
</protein>
<evidence type="ECO:0000259" key="2">
    <source>
        <dbReference type="Pfam" id="PF12680"/>
    </source>
</evidence>
<accession>A0A1A9BJ56</accession>
<dbReference type="Pfam" id="PF12680">
    <property type="entry name" value="SnoaL_2"/>
    <property type="match status" value="1"/>
</dbReference>
<dbReference type="InterPro" id="IPR032710">
    <property type="entry name" value="NTF2-like_dom_sf"/>
</dbReference>
<sequence length="363" mass="40785">MDRGTRGDLLGRLADAVGAVTVAHPVRVAVDGPPATGKTTLADELAAVLRARGRFVIRATVDDFLFPRALRYRRGEYSAEGCYVDTHDHGALNRVLLDPLGPGGDRRFQHAVYDHRTDTVLAPPVTTAPADAVLIVDGVFLLRPELIDRWELRVFVSTAPDRTVDRAVVRERHVSTRADVERRWRERYLPAQRLYFSRARPTERADVVVHNDDPRQPAWQTRTSRAPRSSGGKLATMDRKQVADWIAAYEQAWRTPGTAALDSIFTADATYRQGPYREPVVGLPAIARMWESEREGPDEVFEMTGRVVAVDGDTGVARVQVRYGDPADQEWQDLWIMRFVEDGRCRSFEEWPFAPEQRTAAAG</sequence>
<feature type="domain" description="SnoaL-like" evidence="2">
    <location>
        <begin position="248"/>
        <end position="345"/>
    </location>
</feature>
<evidence type="ECO:0000313" key="4">
    <source>
        <dbReference type="Proteomes" id="UP000199558"/>
    </source>
</evidence>
<name>A0A1A9BJ56_9ACTN</name>
<evidence type="ECO:0000256" key="1">
    <source>
        <dbReference type="SAM" id="MobiDB-lite"/>
    </source>
</evidence>